<dbReference type="PANTHER" id="PTHR30024">
    <property type="entry name" value="ALIPHATIC SULFONATES-BINDING PROTEIN-RELATED"/>
    <property type="match status" value="1"/>
</dbReference>
<evidence type="ECO:0000313" key="7">
    <source>
        <dbReference type="Proteomes" id="UP001499967"/>
    </source>
</evidence>
<dbReference type="Pfam" id="PF09084">
    <property type="entry name" value="NMT1"/>
    <property type="match status" value="1"/>
</dbReference>
<evidence type="ECO:0000256" key="2">
    <source>
        <dbReference type="ARBA" id="ARBA00010742"/>
    </source>
</evidence>
<evidence type="ECO:0000259" key="5">
    <source>
        <dbReference type="SMART" id="SM00062"/>
    </source>
</evidence>
<evidence type="ECO:0000256" key="3">
    <source>
        <dbReference type="ARBA" id="ARBA00022729"/>
    </source>
</evidence>
<dbReference type="Gene3D" id="3.40.190.10">
    <property type="entry name" value="Periplasmic binding protein-like II"/>
    <property type="match status" value="2"/>
</dbReference>
<keyword evidence="3 4" id="KW-0732">Signal</keyword>
<evidence type="ECO:0000256" key="1">
    <source>
        <dbReference type="ARBA" id="ARBA00004418"/>
    </source>
</evidence>
<sequence length="331" mass="33505">MQRLRVATAVGAVALLSAACGGGGSAGGVGEPGADGATTVQVAFNPASQFAPMFVGMEKGIFAEHGLKLEIVPQTDIAAIISGLASGQYDFGFATAVHLVNARSNNIPVRAVATPDGQQATAEDPEMGNALVAGPNSGVTGPGDLGGKTLAVVGLSSLNTLAAQELAARAGVDVGTIKLVQMPFGQMPAALAAGDVDAAVVQSPFIAEALADGSSVVAKPNVELFADEAVGMFLTSEATIGESEEAVRGFAAAMVESQRYAAEHVDEARSTLVAHMGMTPDAAAAATWCTTCDPALDTEGIDTVQELMTKYAGLEEPIDVQEAVWPEALTY</sequence>
<gene>
    <name evidence="6" type="ORF">GCM10009559_74860</name>
</gene>
<comment type="caution">
    <text evidence="6">The sequence shown here is derived from an EMBL/GenBank/DDBJ whole genome shotgun (WGS) entry which is preliminary data.</text>
</comment>
<keyword evidence="7" id="KW-1185">Reference proteome</keyword>
<feature type="domain" description="Solute-binding protein family 3/N-terminal" evidence="5">
    <location>
        <begin position="39"/>
        <end position="264"/>
    </location>
</feature>
<dbReference type="Proteomes" id="UP001499967">
    <property type="component" value="Unassembled WGS sequence"/>
</dbReference>
<feature type="chain" id="PRO_5047513246" description="Solute-binding protein family 3/N-terminal domain-containing protein" evidence="4">
    <location>
        <begin position="27"/>
        <end position="331"/>
    </location>
</feature>
<dbReference type="InterPro" id="IPR001638">
    <property type="entry name" value="Solute-binding_3/MltF_N"/>
</dbReference>
<protein>
    <recommendedName>
        <fullName evidence="5">Solute-binding protein family 3/N-terminal domain-containing protein</fullName>
    </recommendedName>
</protein>
<dbReference type="SMART" id="SM00062">
    <property type="entry name" value="PBPb"/>
    <property type="match status" value="1"/>
</dbReference>
<dbReference type="SUPFAM" id="SSF53850">
    <property type="entry name" value="Periplasmic binding protein-like II"/>
    <property type="match status" value="1"/>
</dbReference>
<dbReference type="PANTHER" id="PTHR30024:SF47">
    <property type="entry name" value="TAURINE-BINDING PERIPLASMIC PROTEIN"/>
    <property type="match status" value="1"/>
</dbReference>
<dbReference type="PROSITE" id="PS51257">
    <property type="entry name" value="PROKAR_LIPOPROTEIN"/>
    <property type="match status" value="1"/>
</dbReference>
<organism evidence="6 7">
    <name type="scientific">Pseudonocardia zijingensis</name>
    <dbReference type="NCBI Taxonomy" id="153376"/>
    <lineage>
        <taxon>Bacteria</taxon>
        <taxon>Bacillati</taxon>
        <taxon>Actinomycetota</taxon>
        <taxon>Actinomycetes</taxon>
        <taxon>Pseudonocardiales</taxon>
        <taxon>Pseudonocardiaceae</taxon>
        <taxon>Pseudonocardia</taxon>
    </lineage>
</organism>
<comment type="subcellular location">
    <subcellularLocation>
        <location evidence="1">Periplasm</location>
    </subcellularLocation>
</comment>
<accession>A0ABN1NG76</accession>
<comment type="similarity">
    <text evidence="2">Belongs to the bacterial solute-binding protein SsuA/TauA family.</text>
</comment>
<reference evidence="6 7" key="1">
    <citation type="journal article" date="2019" name="Int. J. Syst. Evol. Microbiol.">
        <title>The Global Catalogue of Microorganisms (GCM) 10K type strain sequencing project: providing services to taxonomists for standard genome sequencing and annotation.</title>
        <authorList>
            <consortium name="The Broad Institute Genomics Platform"/>
            <consortium name="The Broad Institute Genome Sequencing Center for Infectious Disease"/>
            <person name="Wu L."/>
            <person name="Ma J."/>
        </authorList>
    </citation>
    <scope>NUCLEOTIDE SEQUENCE [LARGE SCALE GENOMIC DNA]</scope>
    <source>
        <strain evidence="6 7">JCM 11117</strain>
    </source>
</reference>
<dbReference type="InterPro" id="IPR015168">
    <property type="entry name" value="SsuA/THI5"/>
</dbReference>
<proteinExistence type="inferred from homology"/>
<dbReference type="EMBL" id="BAAAHP010000296">
    <property type="protein sequence ID" value="GAA0906433.1"/>
    <property type="molecule type" value="Genomic_DNA"/>
</dbReference>
<name>A0ABN1NG76_9PSEU</name>
<feature type="signal peptide" evidence="4">
    <location>
        <begin position="1"/>
        <end position="26"/>
    </location>
</feature>
<evidence type="ECO:0000256" key="4">
    <source>
        <dbReference type="SAM" id="SignalP"/>
    </source>
</evidence>
<evidence type="ECO:0000313" key="6">
    <source>
        <dbReference type="EMBL" id="GAA0906433.1"/>
    </source>
</evidence>